<keyword evidence="15" id="KW-1185">Reference proteome</keyword>
<evidence type="ECO:0000313" key="12">
    <source>
        <dbReference type="EMBL" id="KHD85221.1"/>
    </source>
</evidence>
<evidence type="ECO:0000256" key="5">
    <source>
        <dbReference type="ARBA" id="ARBA00022695"/>
    </source>
</evidence>
<evidence type="ECO:0000313" key="13">
    <source>
        <dbReference type="EMBL" id="NEY19730.1"/>
    </source>
</evidence>
<evidence type="ECO:0000256" key="8">
    <source>
        <dbReference type="ARBA" id="ARBA00023027"/>
    </source>
</evidence>
<dbReference type="InterPro" id="IPR014729">
    <property type="entry name" value="Rossmann-like_a/b/a_fold"/>
</dbReference>
<dbReference type="AlphaFoldDB" id="A0A0A6VCC6"/>
<evidence type="ECO:0000256" key="4">
    <source>
        <dbReference type="ARBA" id="ARBA00022679"/>
    </source>
</evidence>
<sequence length="191" mass="22316">MKKKQVGILGGTFDPPHLGHVILANEVLQALKLDEIRFMPNQEPPHKMKVADVTNNDRLNMLKLAIADHPKFVIETIELERTGPSYTYDTMVLLKEREPDIDFYFIIGADMIEYLPKWKNIEQLVQLVNFVGVNRPKYSHITHYPITFVEIPDIQISSSIIRERLYHNMSVQYLIADQVWDYIKEHHLYGT</sequence>
<dbReference type="CDD" id="cd02165">
    <property type="entry name" value="NMNAT"/>
    <property type="match status" value="1"/>
</dbReference>
<dbReference type="EC" id="2.7.7.18" evidence="10"/>
<dbReference type="GO" id="GO:0005524">
    <property type="term" value="F:ATP binding"/>
    <property type="evidence" value="ECO:0007669"/>
    <property type="project" value="UniProtKB-KW"/>
</dbReference>
<keyword evidence="3 10" id="KW-0662">Pyridine nucleotide biosynthesis</keyword>
<dbReference type="SUPFAM" id="SSF52374">
    <property type="entry name" value="Nucleotidylyl transferase"/>
    <property type="match status" value="1"/>
</dbReference>
<keyword evidence="7 10" id="KW-0067">ATP-binding</keyword>
<comment type="caution">
    <text evidence="12">The sequence shown here is derived from an EMBL/GenBank/DDBJ whole genome shotgun (WGS) entry which is preliminary data.</text>
</comment>
<dbReference type="NCBIfam" id="NF000841">
    <property type="entry name" value="PRK00071.1-4"/>
    <property type="match status" value="1"/>
</dbReference>
<dbReference type="EMBL" id="JRUN01000029">
    <property type="protein sequence ID" value="KHD85221.1"/>
    <property type="molecule type" value="Genomic_DNA"/>
</dbReference>
<comment type="pathway">
    <text evidence="2 10">Cofactor biosynthesis; NAD(+) biosynthesis; deamido-NAD(+) from nicotinate D-ribonucleotide: step 1/1.</text>
</comment>
<dbReference type="NCBIfam" id="TIGR00482">
    <property type="entry name" value="nicotinate (nicotinamide) nucleotide adenylyltransferase"/>
    <property type="match status" value="1"/>
</dbReference>
<dbReference type="UniPathway" id="UPA00253">
    <property type="reaction ID" value="UER00332"/>
</dbReference>
<dbReference type="GO" id="GO:0004515">
    <property type="term" value="F:nicotinate-nucleotide adenylyltransferase activity"/>
    <property type="evidence" value="ECO:0007669"/>
    <property type="project" value="UniProtKB-UniRule"/>
</dbReference>
<dbReference type="GO" id="GO:0009435">
    <property type="term" value="P:NAD+ biosynthetic process"/>
    <property type="evidence" value="ECO:0007669"/>
    <property type="project" value="UniProtKB-UniRule"/>
</dbReference>
<dbReference type="InterPro" id="IPR004821">
    <property type="entry name" value="Cyt_trans-like"/>
</dbReference>
<protein>
    <recommendedName>
        <fullName evidence="10">Probable nicotinate-nucleotide adenylyltransferase</fullName>
        <ecNumber evidence="10">2.7.7.18</ecNumber>
    </recommendedName>
    <alternativeName>
        <fullName evidence="10">Deamido-NAD(+) diphosphorylase</fullName>
    </alternativeName>
    <alternativeName>
        <fullName evidence="10">Deamido-NAD(+) pyrophosphorylase</fullName>
    </alternativeName>
    <alternativeName>
        <fullName evidence="10">Nicotinate mononucleotide adenylyltransferase</fullName>
        <shortName evidence="10">NaMN adenylyltransferase</shortName>
    </alternativeName>
</protein>
<dbReference type="NCBIfam" id="TIGR00125">
    <property type="entry name" value="cyt_tran_rel"/>
    <property type="match status" value="1"/>
</dbReference>
<evidence type="ECO:0000256" key="7">
    <source>
        <dbReference type="ARBA" id="ARBA00022840"/>
    </source>
</evidence>
<reference evidence="13 15" key="3">
    <citation type="submission" date="2020-03" db="EMBL/GenBank/DDBJ databases">
        <title>Bacillus aquiflavi sp. nov., isolated from yellow water of strong flavor Chinese baijiu in Yibin region of China.</title>
        <authorList>
            <person name="Xie J."/>
        </authorList>
    </citation>
    <scope>NUCLEOTIDE SEQUENCE [LARGE SCALE GENOMIC DNA]</scope>
    <source>
        <strain evidence="13 15">Gsoil 114</strain>
    </source>
</reference>
<evidence type="ECO:0000256" key="2">
    <source>
        <dbReference type="ARBA" id="ARBA00005019"/>
    </source>
</evidence>
<comment type="similarity">
    <text evidence="10">Belongs to the NadD family.</text>
</comment>
<dbReference type="RefSeq" id="WP_035354825.1">
    <property type="nucleotide sequence ID" value="NZ_JAAIWK010000008.1"/>
</dbReference>
<dbReference type="Pfam" id="PF01467">
    <property type="entry name" value="CTP_transf_like"/>
    <property type="match status" value="1"/>
</dbReference>
<reference evidence="13" key="2">
    <citation type="submission" date="2020-02" db="EMBL/GenBank/DDBJ databases">
        <authorList>
            <person name="Feng H."/>
        </authorList>
    </citation>
    <scope>NUCLEOTIDE SEQUENCE [LARGE SCALE GENOMIC DNA]</scope>
    <source>
        <strain evidence="13">Gsoil 114</strain>
    </source>
</reference>
<keyword evidence="8 10" id="KW-0520">NAD</keyword>
<organism evidence="12 14">
    <name type="scientific">Heyndrickxia ginsengihumi</name>
    <dbReference type="NCBI Taxonomy" id="363870"/>
    <lineage>
        <taxon>Bacteria</taxon>
        <taxon>Bacillati</taxon>
        <taxon>Bacillota</taxon>
        <taxon>Bacilli</taxon>
        <taxon>Bacillales</taxon>
        <taxon>Bacillaceae</taxon>
        <taxon>Heyndrickxia</taxon>
    </lineage>
</organism>
<dbReference type="Proteomes" id="UP000476934">
    <property type="component" value="Unassembled WGS sequence"/>
</dbReference>
<evidence type="ECO:0000313" key="15">
    <source>
        <dbReference type="Proteomes" id="UP000476934"/>
    </source>
</evidence>
<dbReference type="NCBIfam" id="NF000840">
    <property type="entry name" value="PRK00071.1-3"/>
    <property type="match status" value="1"/>
</dbReference>
<keyword evidence="4 10" id="KW-0808">Transferase</keyword>
<evidence type="ECO:0000256" key="3">
    <source>
        <dbReference type="ARBA" id="ARBA00022642"/>
    </source>
</evidence>
<evidence type="ECO:0000256" key="1">
    <source>
        <dbReference type="ARBA" id="ARBA00002324"/>
    </source>
</evidence>
<dbReference type="STRING" id="363870.NG54_10715"/>
<evidence type="ECO:0000256" key="10">
    <source>
        <dbReference type="HAMAP-Rule" id="MF_00244"/>
    </source>
</evidence>
<keyword evidence="6 10" id="KW-0547">Nucleotide-binding</keyword>
<evidence type="ECO:0000256" key="9">
    <source>
        <dbReference type="ARBA" id="ARBA00048721"/>
    </source>
</evidence>
<dbReference type="EMBL" id="JAAIWK010000008">
    <property type="protein sequence ID" value="NEY19730.1"/>
    <property type="molecule type" value="Genomic_DNA"/>
</dbReference>
<evidence type="ECO:0000259" key="11">
    <source>
        <dbReference type="Pfam" id="PF01467"/>
    </source>
</evidence>
<accession>A0A0A6VCC6</accession>
<dbReference type="InterPro" id="IPR005248">
    <property type="entry name" value="NadD/NMNAT"/>
</dbReference>
<evidence type="ECO:0000313" key="14">
    <source>
        <dbReference type="Proteomes" id="UP000030588"/>
    </source>
</evidence>
<name>A0A0A6VCC6_9BACI</name>
<feature type="domain" description="Cytidyltransferase-like" evidence="11">
    <location>
        <begin position="8"/>
        <end position="164"/>
    </location>
</feature>
<comment type="catalytic activity">
    <reaction evidence="9 10">
        <text>nicotinate beta-D-ribonucleotide + ATP + H(+) = deamido-NAD(+) + diphosphate</text>
        <dbReference type="Rhea" id="RHEA:22860"/>
        <dbReference type="ChEBI" id="CHEBI:15378"/>
        <dbReference type="ChEBI" id="CHEBI:30616"/>
        <dbReference type="ChEBI" id="CHEBI:33019"/>
        <dbReference type="ChEBI" id="CHEBI:57502"/>
        <dbReference type="ChEBI" id="CHEBI:58437"/>
        <dbReference type="EC" id="2.7.7.18"/>
    </reaction>
</comment>
<proteinExistence type="inferred from homology"/>
<keyword evidence="5 10" id="KW-0548">Nucleotidyltransferase</keyword>
<dbReference type="HAMAP" id="MF_00244">
    <property type="entry name" value="NaMN_adenylyltr"/>
    <property type="match status" value="1"/>
</dbReference>
<comment type="function">
    <text evidence="1 10">Catalyzes the reversible adenylation of nicotinate mononucleotide (NaMN) to nicotinic acid adenine dinucleotide (NaAD).</text>
</comment>
<dbReference type="PANTHER" id="PTHR39321:SF3">
    <property type="entry name" value="PHOSPHOPANTETHEINE ADENYLYLTRANSFERASE"/>
    <property type="match status" value="1"/>
</dbReference>
<reference evidence="12 14" key="1">
    <citation type="submission" date="2014-10" db="EMBL/GenBank/DDBJ databases">
        <title>Draft genome of phytase producing Bacillus ginsengihumi strain M2.11.</title>
        <authorList>
            <person name="Toymentseva A."/>
            <person name="Boulygina E.A."/>
            <person name="Kazakov S.V."/>
            <person name="Kayumov I."/>
            <person name="Suleimanova A.D."/>
            <person name="Mardanova A.M."/>
            <person name="Maria S.N."/>
            <person name="Sergey M.Y."/>
            <person name="Sharipova M.R."/>
        </authorList>
    </citation>
    <scope>NUCLEOTIDE SEQUENCE [LARGE SCALE GENOMIC DNA]</scope>
    <source>
        <strain evidence="12 14">M2.11</strain>
    </source>
</reference>
<dbReference type="Proteomes" id="UP000030588">
    <property type="component" value="Unassembled WGS sequence"/>
</dbReference>
<dbReference type="Gene3D" id="3.40.50.620">
    <property type="entry name" value="HUPs"/>
    <property type="match status" value="1"/>
</dbReference>
<dbReference type="OrthoDB" id="5295945at2"/>
<gene>
    <name evidence="10" type="primary">nadD</name>
    <name evidence="13" type="ORF">G4D61_07055</name>
    <name evidence="12" type="ORF">NG54_10715</name>
</gene>
<dbReference type="PANTHER" id="PTHR39321">
    <property type="entry name" value="NICOTINATE-NUCLEOTIDE ADENYLYLTRANSFERASE-RELATED"/>
    <property type="match status" value="1"/>
</dbReference>
<evidence type="ECO:0000256" key="6">
    <source>
        <dbReference type="ARBA" id="ARBA00022741"/>
    </source>
</evidence>